<comment type="caution">
    <text evidence="6">The sequence shown here is derived from an EMBL/GenBank/DDBJ whole genome shotgun (WGS) entry which is preliminary data.</text>
</comment>
<dbReference type="AlphaFoldDB" id="A0AAE3H7N6"/>
<name>A0AAE3H7N6_9EURY</name>
<accession>A0AAE3H7N6</accession>
<dbReference type="GO" id="GO:0032259">
    <property type="term" value="P:methylation"/>
    <property type="evidence" value="ECO:0007669"/>
    <property type="project" value="UniProtKB-KW"/>
</dbReference>
<comment type="similarity">
    <text evidence="1">Belongs to the N(4)/N(6)-methyltransferase family.</text>
</comment>
<keyword evidence="2 6" id="KW-0489">Methyltransferase</keyword>
<gene>
    <name evidence="6" type="ORF">PV02_01515</name>
</gene>
<evidence type="ECO:0000256" key="2">
    <source>
        <dbReference type="ARBA" id="ARBA00022603"/>
    </source>
</evidence>
<keyword evidence="7" id="KW-1185">Reference proteome</keyword>
<protein>
    <submittedName>
        <fullName evidence="6">DNA modification methylase</fullName>
    </submittedName>
</protein>
<keyword evidence="4" id="KW-0949">S-adenosyl-L-methionine</keyword>
<reference evidence="6 7" key="1">
    <citation type="journal article" date="2011" name="Appl. Environ. Microbiol.">
        <title>Methanogenic archaea isolated from Taiwan's Chelungpu fault.</title>
        <authorList>
            <person name="Wu S.Y."/>
            <person name="Lai M.C."/>
        </authorList>
    </citation>
    <scope>NUCLEOTIDE SEQUENCE [LARGE SCALE GENOMIC DNA]</scope>
    <source>
        <strain evidence="6 7">St545Mb</strain>
    </source>
</reference>
<organism evidence="6 7">
    <name type="scientific">Methanolobus chelungpuianus</name>
    <dbReference type="NCBI Taxonomy" id="502115"/>
    <lineage>
        <taxon>Archaea</taxon>
        <taxon>Methanobacteriati</taxon>
        <taxon>Methanobacteriota</taxon>
        <taxon>Stenosarchaea group</taxon>
        <taxon>Methanomicrobia</taxon>
        <taxon>Methanosarcinales</taxon>
        <taxon>Methanosarcinaceae</taxon>
        <taxon>Methanolobus</taxon>
    </lineage>
</organism>
<dbReference type="EMBL" id="JTEO01000002">
    <property type="protein sequence ID" value="MCQ6961892.1"/>
    <property type="molecule type" value="Genomic_DNA"/>
</dbReference>
<evidence type="ECO:0000313" key="6">
    <source>
        <dbReference type="EMBL" id="MCQ6961892.1"/>
    </source>
</evidence>
<dbReference type="InterPro" id="IPR002941">
    <property type="entry name" value="DNA_methylase_N4/N6"/>
</dbReference>
<dbReference type="InterPro" id="IPR002295">
    <property type="entry name" value="N4/N6-MTase_EcoPI_Mod-like"/>
</dbReference>
<dbReference type="Gene3D" id="3.40.50.150">
    <property type="entry name" value="Vaccinia Virus protein VP39"/>
    <property type="match status" value="1"/>
</dbReference>
<dbReference type="PRINTS" id="PR00506">
    <property type="entry name" value="D21N6MTFRASE"/>
</dbReference>
<evidence type="ECO:0000256" key="4">
    <source>
        <dbReference type="ARBA" id="ARBA00022691"/>
    </source>
</evidence>
<dbReference type="SUPFAM" id="SSF53335">
    <property type="entry name" value="S-adenosyl-L-methionine-dependent methyltransferases"/>
    <property type="match status" value="1"/>
</dbReference>
<dbReference type="Proteomes" id="UP001206983">
    <property type="component" value="Unassembled WGS sequence"/>
</dbReference>
<sequence>MKDTYYNMDCIAGAKAHIPDGVVDLVITDPPFAIEGDQLHRLYNRKEEHVVEGYVEVSRENYRDFSFRWMEQAKRVLKDTGCMYIVSGWTNLLDILLAIEHNGLEVINHIIWKYSFGVSTKNKFVTSHYHILYCKKSGCDVKFNPYCRFGAAEKDQEGSSMLYCDLEDVWVIGREYKKGRIRNKNELPVELLKKMILYSSEEGDLVCDFFLGSFSSAKVARSLGRYSTGFEINESAYLQQVGHISNIERGWMLAGLRSNEGNPHFNQRKRWTKEEMGSVVERYHNIKRTGVTDRQAYAILSQEFGRGYFSMMNIIKKSKSARSPY</sequence>
<evidence type="ECO:0000313" key="7">
    <source>
        <dbReference type="Proteomes" id="UP001206983"/>
    </source>
</evidence>
<evidence type="ECO:0000256" key="1">
    <source>
        <dbReference type="ARBA" id="ARBA00006594"/>
    </source>
</evidence>
<proteinExistence type="inferred from homology"/>
<keyword evidence="3" id="KW-0808">Transferase</keyword>
<dbReference type="PROSITE" id="PS00092">
    <property type="entry name" value="N6_MTASE"/>
    <property type="match status" value="1"/>
</dbReference>
<dbReference type="GO" id="GO:0008170">
    <property type="term" value="F:N-methyltransferase activity"/>
    <property type="evidence" value="ECO:0007669"/>
    <property type="project" value="InterPro"/>
</dbReference>
<dbReference type="GO" id="GO:0003677">
    <property type="term" value="F:DNA binding"/>
    <property type="evidence" value="ECO:0007669"/>
    <property type="project" value="InterPro"/>
</dbReference>
<dbReference type="Pfam" id="PF01555">
    <property type="entry name" value="N6_N4_Mtase"/>
    <property type="match status" value="1"/>
</dbReference>
<evidence type="ECO:0000256" key="3">
    <source>
        <dbReference type="ARBA" id="ARBA00022679"/>
    </source>
</evidence>
<dbReference type="InterPro" id="IPR029063">
    <property type="entry name" value="SAM-dependent_MTases_sf"/>
</dbReference>
<dbReference type="RefSeq" id="WP_256621616.1">
    <property type="nucleotide sequence ID" value="NZ_JTEO01000002.1"/>
</dbReference>
<dbReference type="InterPro" id="IPR002052">
    <property type="entry name" value="DNA_methylase_N6_adenine_CS"/>
</dbReference>
<evidence type="ECO:0000259" key="5">
    <source>
        <dbReference type="Pfam" id="PF01555"/>
    </source>
</evidence>
<feature type="domain" description="DNA methylase N-4/N-6" evidence="5">
    <location>
        <begin position="23"/>
        <end position="237"/>
    </location>
</feature>